<dbReference type="OrthoDB" id="9781034at2"/>
<name>A0A370KSE4_9HYPH</name>
<feature type="domain" description="Rhodanese" evidence="9">
    <location>
        <begin position="167"/>
        <end position="280"/>
    </location>
</feature>
<accession>A0A370KSE4</accession>
<dbReference type="GO" id="GO:0004792">
    <property type="term" value="F:thiosulfate-cyanide sulfurtransferase activity"/>
    <property type="evidence" value="ECO:0007669"/>
    <property type="project" value="InterPro"/>
</dbReference>
<evidence type="ECO:0000259" key="9">
    <source>
        <dbReference type="PROSITE" id="PS50206"/>
    </source>
</evidence>
<protein>
    <recommendedName>
        <fullName evidence="7">3-mercaptopyruvate sulfurtransferase</fullName>
        <ecNumber evidence="6">2.8.1.2</ecNumber>
    </recommendedName>
    <alternativeName>
        <fullName evidence="8">Rhodanese-like protein</fullName>
    </alternativeName>
</protein>
<dbReference type="EMBL" id="NAAC01000008">
    <property type="protein sequence ID" value="RDJ13407.1"/>
    <property type="molecule type" value="Genomic_DNA"/>
</dbReference>
<dbReference type="Pfam" id="PF00581">
    <property type="entry name" value="Rhodanese"/>
    <property type="match status" value="2"/>
</dbReference>
<evidence type="ECO:0000256" key="8">
    <source>
        <dbReference type="ARBA" id="ARBA00078354"/>
    </source>
</evidence>
<dbReference type="GO" id="GO:0016784">
    <property type="term" value="F:3-mercaptopyruvate sulfurtransferase activity"/>
    <property type="evidence" value="ECO:0007669"/>
    <property type="project" value="UniProtKB-EC"/>
</dbReference>
<evidence type="ECO:0000313" key="11">
    <source>
        <dbReference type="Proteomes" id="UP000254939"/>
    </source>
</evidence>
<dbReference type="InterPro" id="IPR036873">
    <property type="entry name" value="Rhodanese-like_dom_sf"/>
</dbReference>
<dbReference type="AlphaFoldDB" id="A0A370KSE4"/>
<dbReference type="EC" id="2.8.1.2" evidence="6"/>
<dbReference type="CDD" id="cd01449">
    <property type="entry name" value="TST_Repeat_2"/>
    <property type="match status" value="1"/>
</dbReference>
<dbReference type="PROSITE" id="PS50206">
    <property type="entry name" value="RHODANESE_3"/>
    <property type="match status" value="2"/>
</dbReference>
<dbReference type="RefSeq" id="WP_114712540.1">
    <property type="nucleotide sequence ID" value="NZ_KZ857259.1"/>
</dbReference>
<evidence type="ECO:0000256" key="5">
    <source>
        <dbReference type="ARBA" id="ARBA00051793"/>
    </source>
</evidence>
<evidence type="ECO:0000256" key="3">
    <source>
        <dbReference type="ARBA" id="ARBA00022679"/>
    </source>
</evidence>
<comment type="caution">
    <text evidence="10">The sequence shown here is derived from an EMBL/GenBank/DDBJ whole genome shotgun (WGS) entry which is preliminary data.</text>
</comment>
<gene>
    <name evidence="10" type="ORF">B5K06_08405</name>
</gene>
<keyword evidence="3 10" id="KW-0808">Transferase</keyword>
<keyword evidence="10" id="KW-0670">Pyruvate</keyword>
<dbReference type="CDD" id="cd01448">
    <property type="entry name" value="TST_Repeat_1"/>
    <property type="match status" value="1"/>
</dbReference>
<evidence type="ECO:0000313" key="10">
    <source>
        <dbReference type="EMBL" id="RDJ13407.1"/>
    </source>
</evidence>
<reference evidence="10 11" key="1">
    <citation type="submission" date="2017-03" db="EMBL/GenBank/DDBJ databases">
        <title>Genome analysis of Rhizobial strains effectives or ineffectives for nitrogen fixation isolated from bean seeds.</title>
        <authorList>
            <person name="Peralta H."/>
            <person name="Aguilar-Vera A."/>
            <person name="Mora Y."/>
            <person name="Vargas-Lagunas C."/>
            <person name="Girard L."/>
            <person name="Mora J."/>
        </authorList>
    </citation>
    <scope>NUCLEOTIDE SEQUENCE [LARGE SCALE GENOMIC DNA]</scope>
    <source>
        <strain evidence="10 11">CCGM3</strain>
    </source>
</reference>
<evidence type="ECO:0000256" key="6">
    <source>
        <dbReference type="ARBA" id="ARBA00066832"/>
    </source>
</evidence>
<comment type="subcellular location">
    <subcellularLocation>
        <location evidence="1">Cytoplasm</location>
    </subcellularLocation>
</comment>
<dbReference type="PANTHER" id="PTHR11364:SF27">
    <property type="entry name" value="SULFURTRANSFERASE"/>
    <property type="match status" value="1"/>
</dbReference>
<organism evidence="10 11">
    <name type="scientific">Rhizobium grahamii</name>
    <dbReference type="NCBI Taxonomy" id="1120045"/>
    <lineage>
        <taxon>Bacteria</taxon>
        <taxon>Pseudomonadati</taxon>
        <taxon>Pseudomonadota</taxon>
        <taxon>Alphaproteobacteria</taxon>
        <taxon>Hyphomicrobiales</taxon>
        <taxon>Rhizobiaceae</taxon>
        <taxon>Rhizobium/Agrobacterium group</taxon>
        <taxon>Rhizobium</taxon>
    </lineage>
</organism>
<dbReference type="InterPro" id="IPR001307">
    <property type="entry name" value="Thiosulphate_STrfase_CS"/>
</dbReference>
<dbReference type="SMART" id="SM00450">
    <property type="entry name" value="RHOD"/>
    <property type="match status" value="2"/>
</dbReference>
<keyword evidence="2" id="KW-0963">Cytoplasm</keyword>
<dbReference type="SUPFAM" id="SSF52821">
    <property type="entry name" value="Rhodanese/Cell cycle control phosphatase"/>
    <property type="match status" value="2"/>
</dbReference>
<dbReference type="NCBIfam" id="NF008557">
    <property type="entry name" value="PRK11493.1"/>
    <property type="match status" value="1"/>
</dbReference>
<sequence>MSEEKSRFVVSADWLQAELGKPDLRILDASFYLPAQKRDADAEYAAGHIPGAIRFDQDKIADHSVPLPHTIPSPELFAGEVGKLGIGENDRIVVYDGIGMFASPRVWWLFRVMGARNVYVLDGGLDGWKSEGRPLETNAPQYEPKVFKPTYDASRVVTLDTMRDIVASGALQIADARSAGRFAAIEPEPRAGMRSGHMPGARNLPSGVFANQGRFKSLPELKQTIEDAGIDLSKPVVTSCGSGITAAIITLALESLGHSDNKLYDGSWSEWGARDDTPVVTGPPEPVKA</sequence>
<feature type="domain" description="Rhodanese" evidence="9">
    <location>
        <begin position="20"/>
        <end position="137"/>
    </location>
</feature>
<comment type="catalytic activity">
    <reaction evidence="5">
        <text>2-oxo-3-sulfanylpropanoate + [thioredoxin]-dithiol = [thioredoxin]-disulfide + hydrogen sulfide + pyruvate + H(+)</text>
        <dbReference type="Rhea" id="RHEA:21740"/>
        <dbReference type="Rhea" id="RHEA-COMP:10698"/>
        <dbReference type="Rhea" id="RHEA-COMP:10700"/>
        <dbReference type="ChEBI" id="CHEBI:15361"/>
        <dbReference type="ChEBI" id="CHEBI:15378"/>
        <dbReference type="ChEBI" id="CHEBI:29919"/>
        <dbReference type="ChEBI" id="CHEBI:29950"/>
        <dbReference type="ChEBI" id="CHEBI:50058"/>
        <dbReference type="ChEBI" id="CHEBI:57678"/>
        <dbReference type="EC" id="2.8.1.2"/>
    </reaction>
    <physiologicalReaction direction="left-to-right" evidence="5">
        <dbReference type="Rhea" id="RHEA:21741"/>
    </physiologicalReaction>
</comment>
<dbReference type="InterPro" id="IPR045078">
    <property type="entry name" value="TST/MPST-like"/>
</dbReference>
<dbReference type="PROSITE" id="PS00380">
    <property type="entry name" value="RHODANESE_1"/>
    <property type="match status" value="1"/>
</dbReference>
<dbReference type="GO" id="GO:0005737">
    <property type="term" value="C:cytoplasm"/>
    <property type="evidence" value="ECO:0007669"/>
    <property type="project" value="UniProtKB-SubCell"/>
</dbReference>
<dbReference type="PANTHER" id="PTHR11364">
    <property type="entry name" value="THIOSULFATE SULFERTANSFERASE"/>
    <property type="match status" value="1"/>
</dbReference>
<dbReference type="Proteomes" id="UP000254939">
    <property type="component" value="Unassembled WGS sequence"/>
</dbReference>
<dbReference type="FunFam" id="3.40.250.10:FF:000015">
    <property type="entry name" value="Sulfurtransferase"/>
    <property type="match status" value="1"/>
</dbReference>
<dbReference type="Gene3D" id="3.40.250.10">
    <property type="entry name" value="Rhodanese-like domain"/>
    <property type="match status" value="2"/>
</dbReference>
<evidence type="ECO:0000256" key="4">
    <source>
        <dbReference type="ARBA" id="ARBA00022737"/>
    </source>
</evidence>
<evidence type="ECO:0000256" key="2">
    <source>
        <dbReference type="ARBA" id="ARBA00022490"/>
    </source>
</evidence>
<proteinExistence type="predicted"/>
<dbReference type="FunFam" id="3.40.250.10:FF:000001">
    <property type="entry name" value="Sulfurtransferase"/>
    <property type="match status" value="1"/>
</dbReference>
<evidence type="ECO:0000256" key="7">
    <source>
        <dbReference type="ARBA" id="ARBA00070833"/>
    </source>
</evidence>
<keyword evidence="4" id="KW-0677">Repeat</keyword>
<evidence type="ECO:0000256" key="1">
    <source>
        <dbReference type="ARBA" id="ARBA00004496"/>
    </source>
</evidence>
<dbReference type="InterPro" id="IPR001763">
    <property type="entry name" value="Rhodanese-like_dom"/>
</dbReference>